<protein>
    <submittedName>
        <fullName evidence="1">Uncharacterized protein</fullName>
    </submittedName>
</protein>
<comment type="caution">
    <text evidence="1">The sequence shown here is derived from an EMBL/GenBank/DDBJ whole genome shotgun (WGS) entry which is preliminary data.</text>
</comment>
<dbReference type="Proteomes" id="UP000814033">
    <property type="component" value="Unassembled WGS sequence"/>
</dbReference>
<proteinExistence type="predicted"/>
<evidence type="ECO:0000313" key="2">
    <source>
        <dbReference type="Proteomes" id="UP000814033"/>
    </source>
</evidence>
<name>A0ACB8RCR1_9AGAM</name>
<dbReference type="EMBL" id="MU276128">
    <property type="protein sequence ID" value="KAI0041355.1"/>
    <property type="molecule type" value="Genomic_DNA"/>
</dbReference>
<evidence type="ECO:0000313" key="1">
    <source>
        <dbReference type="EMBL" id="KAI0041355.1"/>
    </source>
</evidence>
<keyword evidence="2" id="KW-1185">Reference proteome</keyword>
<reference evidence="1" key="1">
    <citation type="submission" date="2021-02" db="EMBL/GenBank/DDBJ databases">
        <authorList>
            <consortium name="DOE Joint Genome Institute"/>
            <person name="Ahrendt S."/>
            <person name="Looney B.P."/>
            <person name="Miyauchi S."/>
            <person name="Morin E."/>
            <person name="Drula E."/>
            <person name="Courty P.E."/>
            <person name="Chicoki N."/>
            <person name="Fauchery L."/>
            <person name="Kohler A."/>
            <person name="Kuo A."/>
            <person name="Labutti K."/>
            <person name="Pangilinan J."/>
            <person name="Lipzen A."/>
            <person name="Riley R."/>
            <person name="Andreopoulos W."/>
            <person name="He G."/>
            <person name="Johnson J."/>
            <person name="Barry K.W."/>
            <person name="Grigoriev I.V."/>
            <person name="Nagy L."/>
            <person name="Hibbett D."/>
            <person name="Henrissat B."/>
            <person name="Matheny P.B."/>
            <person name="Labbe J."/>
            <person name="Martin F."/>
        </authorList>
    </citation>
    <scope>NUCLEOTIDE SEQUENCE</scope>
    <source>
        <strain evidence="1">FP105234-sp</strain>
    </source>
</reference>
<gene>
    <name evidence="1" type="ORF">FA95DRAFT_708843</name>
</gene>
<organism evidence="1 2">
    <name type="scientific">Auriscalpium vulgare</name>
    <dbReference type="NCBI Taxonomy" id="40419"/>
    <lineage>
        <taxon>Eukaryota</taxon>
        <taxon>Fungi</taxon>
        <taxon>Dikarya</taxon>
        <taxon>Basidiomycota</taxon>
        <taxon>Agaricomycotina</taxon>
        <taxon>Agaricomycetes</taxon>
        <taxon>Russulales</taxon>
        <taxon>Auriscalpiaceae</taxon>
        <taxon>Auriscalpium</taxon>
    </lineage>
</organism>
<sequence>MPGIWLVRDVPASLCGTVAVCVQCGSIAGCRSGCGSSSTSVVKIPLPAASRTQNQPAVQKQLKSTERLESSSDAVSLSGGGIFYVLGYGSQSHRLGRGLDQQIF</sequence>
<reference evidence="1" key="2">
    <citation type="journal article" date="2022" name="New Phytol.">
        <title>Evolutionary transition to the ectomycorrhizal habit in the genomes of a hyperdiverse lineage of mushroom-forming fungi.</title>
        <authorList>
            <person name="Looney B."/>
            <person name="Miyauchi S."/>
            <person name="Morin E."/>
            <person name="Drula E."/>
            <person name="Courty P.E."/>
            <person name="Kohler A."/>
            <person name="Kuo A."/>
            <person name="LaButti K."/>
            <person name="Pangilinan J."/>
            <person name="Lipzen A."/>
            <person name="Riley R."/>
            <person name="Andreopoulos W."/>
            <person name="He G."/>
            <person name="Johnson J."/>
            <person name="Nolan M."/>
            <person name="Tritt A."/>
            <person name="Barry K.W."/>
            <person name="Grigoriev I.V."/>
            <person name="Nagy L.G."/>
            <person name="Hibbett D."/>
            <person name="Henrissat B."/>
            <person name="Matheny P.B."/>
            <person name="Labbe J."/>
            <person name="Martin F.M."/>
        </authorList>
    </citation>
    <scope>NUCLEOTIDE SEQUENCE</scope>
    <source>
        <strain evidence="1">FP105234-sp</strain>
    </source>
</reference>
<accession>A0ACB8RCR1</accession>